<keyword evidence="3" id="KW-1185">Reference proteome</keyword>
<proteinExistence type="predicted"/>
<sequence>MKFNTKQSGRGKSSLGAIGIVVLVGIYSFAQPVLNDRYGLNLPALRSNQAGQGAVAEVSDNSSSLQRGETQTSEKKRTASKPSSSGTANSATVKQDSAKSGTSQPGMSERARGPLADRMSPTKSGAKSATVSPASSSSRQIDAKQVEGAGDSDLLYGLLREVSPKRYMSPAGLQYVPGSAEGHRLEHLRRHTKDNPSRAGSHGVFDGEMEGALKTIDKAYERAKKGTRTTKRTDDGRTIYTVDMGGRIGYVGGRDGNRKRKPMARRVRMVLEGTRVITAYPM</sequence>
<evidence type="ECO:0000313" key="2">
    <source>
        <dbReference type="EMBL" id="TWT79584.1"/>
    </source>
</evidence>
<gene>
    <name evidence="2" type="ORF">CA13_09880</name>
</gene>
<feature type="region of interest" description="Disordered" evidence="1">
    <location>
        <begin position="53"/>
        <end position="146"/>
    </location>
</feature>
<dbReference type="RefSeq" id="WP_146394765.1">
    <property type="nucleotide sequence ID" value="NZ_SJPJ01000001.1"/>
</dbReference>
<feature type="compositionally biased region" description="Polar residues" evidence="1">
    <location>
        <begin position="59"/>
        <end position="71"/>
    </location>
</feature>
<evidence type="ECO:0000256" key="1">
    <source>
        <dbReference type="SAM" id="MobiDB-lite"/>
    </source>
</evidence>
<accession>A0A5C5YX26</accession>
<feature type="compositionally biased region" description="Polar residues" evidence="1">
    <location>
        <begin position="80"/>
        <end position="106"/>
    </location>
</feature>
<evidence type="ECO:0000313" key="3">
    <source>
        <dbReference type="Proteomes" id="UP000315010"/>
    </source>
</evidence>
<dbReference type="OrthoDB" id="284677at2"/>
<dbReference type="Proteomes" id="UP000315010">
    <property type="component" value="Unassembled WGS sequence"/>
</dbReference>
<reference evidence="2 3" key="1">
    <citation type="submission" date="2019-02" db="EMBL/GenBank/DDBJ databases">
        <title>Deep-cultivation of Planctomycetes and their phenomic and genomic characterization uncovers novel biology.</title>
        <authorList>
            <person name="Wiegand S."/>
            <person name="Jogler M."/>
            <person name="Boedeker C."/>
            <person name="Pinto D."/>
            <person name="Vollmers J."/>
            <person name="Rivas-Marin E."/>
            <person name="Kohn T."/>
            <person name="Peeters S.H."/>
            <person name="Heuer A."/>
            <person name="Rast P."/>
            <person name="Oberbeckmann S."/>
            <person name="Bunk B."/>
            <person name="Jeske O."/>
            <person name="Meyerdierks A."/>
            <person name="Storesund J.E."/>
            <person name="Kallscheuer N."/>
            <person name="Luecker S."/>
            <person name="Lage O.M."/>
            <person name="Pohl T."/>
            <person name="Merkel B.J."/>
            <person name="Hornburger P."/>
            <person name="Mueller R.-W."/>
            <person name="Bruemmer F."/>
            <person name="Labrenz M."/>
            <person name="Spormann A.M."/>
            <person name="Op Den Camp H."/>
            <person name="Overmann J."/>
            <person name="Amann R."/>
            <person name="Jetten M.S.M."/>
            <person name="Mascher T."/>
            <person name="Medema M.H."/>
            <person name="Devos D.P."/>
            <person name="Kaster A.-K."/>
            <person name="Ovreas L."/>
            <person name="Rohde M."/>
            <person name="Galperin M.Y."/>
            <person name="Jogler C."/>
        </authorList>
    </citation>
    <scope>NUCLEOTIDE SEQUENCE [LARGE SCALE GENOMIC DNA]</scope>
    <source>
        <strain evidence="2 3">CA13</strain>
    </source>
</reference>
<organism evidence="2 3">
    <name type="scientific">Novipirellula herctigrandis</name>
    <dbReference type="NCBI Taxonomy" id="2527986"/>
    <lineage>
        <taxon>Bacteria</taxon>
        <taxon>Pseudomonadati</taxon>
        <taxon>Planctomycetota</taxon>
        <taxon>Planctomycetia</taxon>
        <taxon>Pirellulales</taxon>
        <taxon>Pirellulaceae</taxon>
        <taxon>Novipirellula</taxon>
    </lineage>
</organism>
<dbReference type="EMBL" id="SJPJ01000001">
    <property type="protein sequence ID" value="TWT79584.1"/>
    <property type="molecule type" value="Genomic_DNA"/>
</dbReference>
<comment type="caution">
    <text evidence="2">The sequence shown here is derived from an EMBL/GenBank/DDBJ whole genome shotgun (WGS) entry which is preliminary data.</text>
</comment>
<dbReference type="AlphaFoldDB" id="A0A5C5YX26"/>
<name>A0A5C5YX26_9BACT</name>
<feature type="compositionally biased region" description="Low complexity" evidence="1">
    <location>
        <begin position="126"/>
        <end position="138"/>
    </location>
</feature>
<protein>
    <submittedName>
        <fullName evidence="2">Uncharacterized protein</fullName>
    </submittedName>
</protein>